<reference evidence="1 2" key="1">
    <citation type="submission" date="2021-04" db="EMBL/GenBank/DDBJ databases">
        <title>Nocardia tengchongensis.</title>
        <authorList>
            <person name="Zhuang k."/>
            <person name="Ran Y."/>
            <person name="Li W."/>
        </authorList>
    </citation>
    <scope>NUCLEOTIDE SEQUENCE [LARGE SCALE GENOMIC DNA]</scope>
    <source>
        <strain evidence="1 2">CFH S0057</strain>
    </source>
</reference>
<gene>
    <name evidence="1" type="ORF">KHQ06_23085</name>
</gene>
<organism evidence="1 2">
    <name type="scientific">Nocardia tengchongensis</name>
    <dbReference type="NCBI Taxonomy" id="2055889"/>
    <lineage>
        <taxon>Bacteria</taxon>
        <taxon>Bacillati</taxon>
        <taxon>Actinomycetota</taxon>
        <taxon>Actinomycetes</taxon>
        <taxon>Mycobacteriales</taxon>
        <taxon>Nocardiaceae</taxon>
        <taxon>Nocardia</taxon>
    </lineage>
</organism>
<evidence type="ECO:0000313" key="2">
    <source>
        <dbReference type="Proteomes" id="UP000683310"/>
    </source>
</evidence>
<dbReference type="RefSeq" id="WP_213555334.1">
    <property type="nucleotide sequence ID" value="NZ_JBFAJM010000009.1"/>
</dbReference>
<evidence type="ECO:0000313" key="1">
    <source>
        <dbReference type="EMBL" id="QVI19301.1"/>
    </source>
</evidence>
<dbReference type="Pfam" id="PF05331">
    <property type="entry name" value="DUF742"/>
    <property type="match status" value="1"/>
</dbReference>
<keyword evidence="2" id="KW-1185">Reference proteome</keyword>
<dbReference type="Proteomes" id="UP000683310">
    <property type="component" value="Chromosome"/>
</dbReference>
<dbReference type="EMBL" id="CP074371">
    <property type="protein sequence ID" value="QVI19301.1"/>
    <property type="molecule type" value="Genomic_DNA"/>
</dbReference>
<protein>
    <submittedName>
        <fullName evidence="1">DUF742 domain-containing protein</fullName>
    </submittedName>
</protein>
<dbReference type="PANTHER" id="PTHR36221:SF1">
    <property type="entry name" value="DUF742 DOMAIN-CONTAINING PROTEIN"/>
    <property type="match status" value="1"/>
</dbReference>
<accession>A0ABX8CH71</accession>
<sequence length="125" mass="13479">MTRGPGEQWFDDAAGPLVRPYARTGGRTMGAGHDLDMLTVVVVPNTAPPLRRAEPEYTEIVRLCRLPLTVAEISAALRLPLAVTKILVGDLISDNILKFRAPASPESAPGDLNILRAVLDGIRKL</sequence>
<dbReference type="PANTHER" id="PTHR36221">
    <property type="entry name" value="DUF742 DOMAIN-CONTAINING PROTEIN"/>
    <property type="match status" value="1"/>
</dbReference>
<proteinExistence type="predicted"/>
<dbReference type="GeneID" id="300993130"/>
<name>A0ABX8CH71_9NOCA</name>
<dbReference type="InterPro" id="IPR007995">
    <property type="entry name" value="DUF742"/>
</dbReference>